<sequence length="215" mass="24713">MRDMKMFRCVALVLMGITCIYGTDVTPKPTFVAIDANDIGVKEVLLYAFGRNKPKEREIVIRKSKVSSDGHSYRLQVYVHKYIRCPQDYSNTHIKTVYGCRSTKICYAIMDRHNSTHPFRRGNQGCNELKVSELAEYENFVPIDVNDSGVREAALFAFGPVIPTKRELEINESEKSRDGQTYKLEVAIHKYEECQENDTNPWIQKNEKGCFVCIV</sequence>
<evidence type="ECO:0000313" key="3">
    <source>
        <dbReference type="Proteomes" id="UP000759131"/>
    </source>
</evidence>
<keyword evidence="1" id="KW-0732">Signal</keyword>
<keyword evidence="3" id="KW-1185">Reference proteome</keyword>
<reference evidence="2" key="1">
    <citation type="submission" date="2020-11" db="EMBL/GenBank/DDBJ databases">
        <authorList>
            <person name="Tran Van P."/>
        </authorList>
    </citation>
    <scope>NUCLEOTIDE SEQUENCE</scope>
</reference>
<gene>
    <name evidence="2" type="ORF">OSB1V03_LOCUS415</name>
</gene>
<protein>
    <submittedName>
        <fullName evidence="2">Uncharacterized protein</fullName>
    </submittedName>
</protein>
<dbReference type="Proteomes" id="UP000759131">
    <property type="component" value="Unassembled WGS sequence"/>
</dbReference>
<dbReference type="OrthoDB" id="10559770at2759"/>
<evidence type="ECO:0000313" key="2">
    <source>
        <dbReference type="EMBL" id="CAD7619918.1"/>
    </source>
</evidence>
<dbReference type="EMBL" id="CAJPIZ010000079">
    <property type="protein sequence ID" value="CAG2100348.1"/>
    <property type="molecule type" value="Genomic_DNA"/>
</dbReference>
<proteinExistence type="predicted"/>
<feature type="signal peptide" evidence="1">
    <location>
        <begin position="1"/>
        <end position="22"/>
    </location>
</feature>
<evidence type="ECO:0000256" key="1">
    <source>
        <dbReference type="SAM" id="SignalP"/>
    </source>
</evidence>
<name>A0A7R9KBW3_9ACAR</name>
<dbReference type="EMBL" id="OC854654">
    <property type="protein sequence ID" value="CAD7619918.1"/>
    <property type="molecule type" value="Genomic_DNA"/>
</dbReference>
<feature type="chain" id="PRO_5036210875" evidence="1">
    <location>
        <begin position="23"/>
        <end position="215"/>
    </location>
</feature>
<accession>A0A7R9KBW3</accession>
<organism evidence="2">
    <name type="scientific">Medioppia subpectinata</name>
    <dbReference type="NCBI Taxonomy" id="1979941"/>
    <lineage>
        <taxon>Eukaryota</taxon>
        <taxon>Metazoa</taxon>
        <taxon>Ecdysozoa</taxon>
        <taxon>Arthropoda</taxon>
        <taxon>Chelicerata</taxon>
        <taxon>Arachnida</taxon>
        <taxon>Acari</taxon>
        <taxon>Acariformes</taxon>
        <taxon>Sarcoptiformes</taxon>
        <taxon>Oribatida</taxon>
        <taxon>Brachypylina</taxon>
        <taxon>Oppioidea</taxon>
        <taxon>Oppiidae</taxon>
        <taxon>Medioppia</taxon>
    </lineage>
</organism>
<dbReference type="AlphaFoldDB" id="A0A7R9KBW3"/>